<evidence type="ECO:0000313" key="1">
    <source>
        <dbReference type="Proteomes" id="UP000504602"/>
    </source>
</evidence>
<gene>
    <name evidence="2" type="primary">CFAP73</name>
</gene>
<dbReference type="GeneID" id="115947915"/>
<dbReference type="AlphaFoldDB" id="A0A8N5HYG8"/>
<accession>A0A8N5HYG8</accession>
<dbReference type="PANTHER" id="PTHR21683:SF9">
    <property type="entry name" value="CILIA- AND FLAGELLA-ASSOCIATED PROTEIN 73"/>
    <property type="match status" value="1"/>
</dbReference>
<sequence length="142" mass="16314">MDPELEERVREALRDKLRLLAELQRYRQESSTQLLGTRNELARLHARLEAAHRDVLQWESCWSHIQSTATQKTLLLGQIKLAVQNLFQQTTAQLRIPTDRAQEDTKAQLDMVLLCMQALAGICATGTHPQHHRSARLLRGQE</sequence>
<dbReference type="CTD" id="387885"/>
<dbReference type="RefSeq" id="XP_030913340.1">
    <property type="nucleotide sequence ID" value="XM_031057480.1"/>
</dbReference>
<proteinExistence type="predicted"/>
<keyword evidence="2" id="KW-0966">Cell projection</keyword>
<dbReference type="Proteomes" id="UP000504602">
    <property type="component" value="Unplaced"/>
</dbReference>
<dbReference type="OrthoDB" id="10264298at2759"/>
<protein>
    <submittedName>
        <fullName evidence="2">Cilia- and flagella-associated protein 73</fullName>
    </submittedName>
</protein>
<dbReference type="InterPro" id="IPR051147">
    <property type="entry name" value="CFAP_domain-containing"/>
</dbReference>
<keyword evidence="1" id="KW-1185">Reference proteome</keyword>
<organism evidence="1 2">
    <name type="scientific">Geospiza fortis</name>
    <name type="common">Medium ground-finch</name>
    <dbReference type="NCBI Taxonomy" id="48883"/>
    <lineage>
        <taxon>Eukaryota</taxon>
        <taxon>Metazoa</taxon>
        <taxon>Chordata</taxon>
        <taxon>Craniata</taxon>
        <taxon>Vertebrata</taxon>
        <taxon>Euteleostomi</taxon>
        <taxon>Archelosauria</taxon>
        <taxon>Archosauria</taxon>
        <taxon>Dinosauria</taxon>
        <taxon>Saurischia</taxon>
        <taxon>Theropoda</taxon>
        <taxon>Coelurosauria</taxon>
        <taxon>Aves</taxon>
        <taxon>Neognathae</taxon>
        <taxon>Neoaves</taxon>
        <taxon>Telluraves</taxon>
        <taxon>Australaves</taxon>
        <taxon>Passeriformes</taxon>
        <taxon>Thraupidae</taxon>
        <taxon>Geospiza</taxon>
    </lineage>
</organism>
<name>A0A8N5HYG8_GEOFO</name>
<evidence type="ECO:0000313" key="2">
    <source>
        <dbReference type="RefSeq" id="XP_030913340.1"/>
    </source>
</evidence>
<keyword evidence="2" id="KW-0969">Cilium</keyword>
<dbReference type="PANTHER" id="PTHR21683">
    <property type="entry name" value="COILED-COIL DOMAIN-CONTAINING PROTEIN 42 LIKE-2-LIKE-RELATED"/>
    <property type="match status" value="1"/>
</dbReference>
<keyword evidence="2" id="KW-0282">Flagellum</keyword>
<reference evidence="2" key="1">
    <citation type="submission" date="2025-08" db="UniProtKB">
        <authorList>
            <consortium name="RefSeq"/>
        </authorList>
    </citation>
    <scope>IDENTIFICATION</scope>
</reference>